<feature type="domain" description="Multidrug resistance protein MdtA-like C-terminal permuted SH3" evidence="5">
    <location>
        <begin position="214"/>
        <end position="269"/>
    </location>
</feature>
<feature type="transmembrane region" description="Helical" evidence="3">
    <location>
        <begin position="12"/>
        <end position="30"/>
    </location>
</feature>
<evidence type="ECO:0000259" key="5">
    <source>
        <dbReference type="Pfam" id="PF25967"/>
    </source>
</evidence>
<dbReference type="PANTHER" id="PTHR32347">
    <property type="entry name" value="EFFLUX SYSTEM COMPONENT YKNX-RELATED"/>
    <property type="match status" value="1"/>
</dbReference>
<gene>
    <name evidence="6" type="ORF">DES36_10954</name>
</gene>
<dbReference type="SUPFAM" id="SSF51230">
    <property type="entry name" value="Single hybrid motif"/>
    <property type="match status" value="1"/>
</dbReference>
<keyword evidence="3" id="KW-0812">Transmembrane</keyword>
<dbReference type="RefSeq" id="WP_113920710.1">
    <property type="nucleotide sequence ID" value="NZ_QNRX01000009.1"/>
</dbReference>
<accession>A0A366I602</accession>
<dbReference type="InterPro" id="IPR011053">
    <property type="entry name" value="Single_hybrid_motif"/>
</dbReference>
<dbReference type="Proteomes" id="UP000253490">
    <property type="component" value="Unassembled WGS sequence"/>
</dbReference>
<evidence type="ECO:0000313" key="6">
    <source>
        <dbReference type="EMBL" id="RBP63836.1"/>
    </source>
</evidence>
<evidence type="ECO:0000256" key="3">
    <source>
        <dbReference type="SAM" id="Phobius"/>
    </source>
</evidence>
<evidence type="ECO:0000256" key="1">
    <source>
        <dbReference type="ARBA" id="ARBA00004196"/>
    </source>
</evidence>
<dbReference type="InterPro" id="IPR050465">
    <property type="entry name" value="UPF0194_transport"/>
</dbReference>
<comment type="subcellular location">
    <subcellularLocation>
        <location evidence="1">Cell envelope</location>
    </subcellularLocation>
</comment>
<comment type="caution">
    <text evidence="6">The sequence shown here is derived from an EMBL/GenBank/DDBJ whole genome shotgun (WGS) entry which is preliminary data.</text>
</comment>
<dbReference type="InterPro" id="IPR058627">
    <property type="entry name" value="MdtA-like_C"/>
</dbReference>
<proteinExistence type="predicted"/>
<protein>
    <submittedName>
        <fullName evidence="6">HlyD family secretion protein</fullName>
    </submittedName>
</protein>
<name>A0A366I602_9FIRM</name>
<dbReference type="Gene3D" id="2.40.30.170">
    <property type="match status" value="1"/>
</dbReference>
<dbReference type="Pfam" id="PF25967">
    <property type="entry name" value="RND-MFP_C"/>
    <property type="match status" value="1"/>
</dbReference>
<dbReference type="Gene3D" id="2.40.420.20">
    <property type="match status" value="1"/>
</dbReference>
<keyword evidence="3" id="KW-1133">Transmembrane helix</keyword>
<organism evidence="6 7">
    <name type="scientific">Alkalibaculum bacchi</name>
    <dbReference type="NCBI Taxonomy" id="645887"/>
    <lineage>
        <taxon>Bacteria</taxon>
        <taxon>Bacillati</taxon>
        <taxon>Bacillota</taxon>
        <taxon>Clostridia</taxon>
        <taxon>Eubacteriales</taxon>
        <taxon>Eubacteriaceae</taxon>
        <taxon>Alkalibaculum</taxon>
    </lineage>
</organism>
<feature type="domain" description="Lipoyl-binding" evidence="4">
    <location>
        <begin position="72"/>
        <end position="128"/>
    </location>
</feature>
<keyword evidence="7" id="KW-1185">Reference proteome</keyword>
<dbReference type="Pfam" id="PF00364">
    <property type="entry name" value="Biotin_lipoyl"/>
    <property type="match status" value="1"/>
</dbReference>
<reference evidence="6 7" key="1">
    <citation type="submission" date="2018-06" db="EMBL/GenBank/DDBJ databases">
        <title>Genomic Encyclopedia of Type Strains, Phase IV (KMG-IV): sequencing the most valuable type-strain genomes for metagenomic binning, comparative biology and taxonomic classification.</title>
        <authorList>
            <person name="Goeker M."/>
        </authorList>
    </citation>
    <scope>NUCLEOTIDE SEQUENCE [LARGE SCALE GENOMIC DNA]</scope>
    <source>
        <strain evidence="6 7">DSM 22112</strain>
    </source>
</reference>
<dbReference type="Gene3D" id="2.40.50.100">
    <property type="match status" value="1"/>
</dbReference>
<evidence type="ECO:0000313" key="7">
    <source>
        <dbReference type="Proteomes" id="UP000253490"/>
    </source>
</evidence>
<keyword evidence="3" id="KW-0472">Membrane</keyword>
<dbReference type="PANTHER" id="PTHR32347:SF14">
    <property type="entry name" value="EFFLUX SYSTEM COMPONENT YKNX-RELATED"/>
    <property type="match status" value="1"/>
</dbReference>
<dbReference type="InterPro" id="IPR000089">
    <property type="entry name" value="Biotin_lipoyl"/>
</dbReference>
<keyword evidence="2" id="KW-0175">Coiled coil</keyword>
<dbReference type="EMBL" id="QNRX01000009">
    <property type="protein sequence ID" value="RBP63836.1"/>
    <property type="molecule type" value="Genomic_DNA"/>
</dbReference>
<sequence>MSVRKKSKKRKAFIVGIIIIGIIAVATTFASKPEATIYESAEAKKGDIAAYYHFSGNVESQNKQNVIADKVMQISEIKVEEGDMVEEGDVLFETSYGEDIESKINGEISKIHVKEDEQVMAASPLMDITDYKNMEIIVKVDEYDLGAIKEGMDATVTISAIDKEIKGKIKSISKEGQVENGVTFFTATIDLEEEENIKIGMSAEIKVLSHEVKDVVSLPMSAIQFEDNNEAYVQKKDENREIYKEKIEVGINDGITVEIKKGVSAGETVYYTEANGFEAMVMTREHRENGIGGGEK</sequence>
<dbReference type="GO" id="GO:0030313">
    <property type="term" value="C:cell envelope"/>
    <property type="evidence" value="ECO:0007669"/>
    <property type="project" value="UniProtKB-SubCell"/>
</dbReference>
<evidence type="ECO:0000256" key="2">
    <source>
        <dbReference type="ARBA" id="ARBA00023054"/>
    </source>
</evidence>
<dbReference type="OrthoDB" id="2023301at2"/>
<evidence type="ECO:0000259" key="4">
    <source>
        <dbReference type="Pfam" id="PF00364"/>
    </source>
</evidence>
<dbReference type="AlphaFoldDB" id="A0A366I602"/>